<dbReference type="AlphaFoldDB" id="W2S1F1"/>
<protein>
    <submittedName>
        <fullName evidence="2">Uncharacterized protein</fullName>
    </submittedName>
</protein>
<reference evidence="2 3" key="1">
    <citation type="submission" date="2013-03" db="EMBL/GenBank/DDBJ databases">
        <title>The Genome Sequence of Phialophora europaea CBS 101466.</title>
        <authorList>
            <consortium name="The Broad Institute Genomics Platform"/>
            <person name="Cuomo C."/>
            <person name="de Hoog S."/>
            <person name="Gorbushina A."/>
            <person name="Walker B."/>
            <person name="Young S.K."/>
            <person name="Zeng Q."/>
            <person name="Gargeya S."/>
            <person name="Fitzgerald M."/>
            <person name="Haas B."/>
            <person name="Abouelleil A."/>
            <person name="Allen A.W."/>
            <person name="Alvarado L."/>
            <person name="Arachchi H.M."/>
            <person name="Berlin A.M."/>
            <person name="Chapman S.B."/>
            <person name="Gainer-Dewar J."/>
            <person name="Goldberg J."/>
            <person name="Griggs A."/>
            <person name="Gujja S."/>
            <person name="Hansen M."/>
            <person name="Howarth C."/>
            <person name="Imamovic A."/>
            <person name="Ireland A."/>
            <person name="Larimer J."/>
            <person name="McCowan C."/>
            <person name="Murphy C."/>
            <person name="Pearson M."/>
            <person name="Poon T.W."/>
            <person name="Priest M."/>
            <person name="Roberts A."/>
            <person name="Saif S."/>
            <person name="Shea T."/>
            <person name="Sisk P."/>
            <person name="Sykes S."/>
            <person name="Wortman J."/>
            <person name="Nusbaum C."/>
            <person name="Birren B."/>
        </authorList>
    </citation>
    <scope>NUCLEOTIDE SEQUENCE [LARGE SCALE GENOMIC DNA]</scope>
    <source>
        <strain evidence="2 3">CBS 101466</strain>
    </source>
</reference>
<feature type="compositionally biased region" description="Polar residues" evidence="1">
    <location>
        <begin position="331"/>
        <end position="347"/>
    </location>
</feature>
<dbReference type="eggNOG" id="ENOG502T24R">
    <property type="taxonomic scope" value="Eukaryota"/>
</dbReference>
<dbReference type="VEuPathDB" id="FungiDB:HMPREF1541_01664"/>
<evidence type="ECO:0000313" key="2">
    <source>
        <dbReference type="EMBL" id="ETN42507.1"/>
    </source>
</evidence>
<name>W2S1F1_CYPE1</name>
<dbReference type="EMBL" id="KB822718">
    <property type="protein sequence ID" value="ETN42507.1"/>
    <property type="molecule type" value="Genomic_DNA"/>
</dbReference>
<dbReference type="RefSeq" id="XP_008714243.1">
    <property type="nucleotide sequence ID" value="XM_008716021.1"/>
</dbReference>
<keyword evidence="3" id="KW-1185">Reference proteome</keyword>
<dbReference type="STRING" id="1220924.W2S1F1"/>
<evidence type="ECO:0000256" key="1">
    <source>
        <dbReference type="SAM" id="MobiDB-lite"/>
    </source>
</evidence>
<feature type="region of interest" description="Disordered" evidence="1">
    <location>
        <begin position="327"/>
        <end position="347"/>
    </location>
</feature>
<sequence length="482" mass="53171">MRPGIQREMEVMYQQPHLVPPMKMTIWDEMPPTPPPSMPTKWMSHGRDLASRASERASQTFRRHTPLRPSISSPMPVVVPRNASPIRRRSYRPLELSIYLPNNRLSDLPDFDAVSFIDSGEIRMPPRALLRARSVEVVPSELPARALPVKPASMFERRRSLMRRDTVVSHISDSRPSSSYEALHSHPVSWVALPGGEPQIDMASKPQNPVTVLSPMQEEFTPPCTASLIHGMVMDFPKIEASRANARHSALNPPAPSPKVFGWQGHQDEPVELPATPVPASGAISKPAQEPECEPEHTSEPEFHVKKVPQYSASAYQSQRRVSQWLGGRSHSGSVSTIGSNSTTSSFAEHRKKRSQFYLLSANQYSPPRPLKLAKPAHQHHRTTTVSTMASTVETVTSDYDDIESMTTAPTTTDLQSRSGTIKSVSTATGLAPMGLRPIVSGIPDLPSDYDEVVAVADKDMDAHVVIREINGPLRSPIGIAF</sequence>
<dbReference type="GeneID" id="19969003"/>
<dbReference type="OrthoDB" id="3595619at2759"/>
<feature type="region of interest" description="Disordered" evidence="1">
    <location>
        <begin position="280"/>
        <end position="301"/>
    </location>
</feature>
<accession>W2S1F1</accession>
<proteinExistence type="predicted"/>
<dbReference type="InParanoid" id="W2S1F1"/>
<dbReference type="HOGENOM" id="CLU_540819_0_0_1"/>
<evidence type="ECO:0000313" key="3">
    <source>
        <dbReference type="Proteomes" id="UP000030752"/>
    </source>
</evidence>
<organism evidence="2 3">
    <name type="scientific">Cyphellophora europaea (strain CBS 101466)</name>
    <name type="common">Phialophora europaea</name>
    <dbReference type="NCBI Taxonomy" id="1220924"/>
    <lineage>
        <taxon>Eukaryota</taxon>
        <taxon>Fungi</taxon>
        <taxon>Dikarya</taxon>
        <taxon>Ascomycota</taxon>
        <taxon>Pezizomycotina</taxon>
        <taxon>Eurotiomycetes</taxon>
        <taxon>Chaetothyriomycetidae</taxon>
        <taxon>Chaetothyriales</taxon>
        <taxon>Cyphellophoraceae</taxon>
        <taxon>Cyphellophora</taxon>
    </lineage>
</organism>
<dbReference type="Proteomes" id="UP000030752">
    <property type="component" value="Unassembled WGS sequence"/>
</dbReference>
<gene>
    <name evidence="2" type="ORF">HMPREF1541_01664</name>
</gene>